<reference evidence="6" key="1">
    <citation type="journal article" date="2019" name="Int. J. Syst. Evol. Microbiol.">
        <title>The Global Catalogue of Microorganisms (GCM) 10K type strain sequencing project: providing services to taxonomists for standard genome sequencing and annotation.</title>
        <authorList>
            <consortium name="The Broad Institute Genomics Platform"/>
            <consortium name="The Broad Institute Genome Sequencing Center for Infectious Disease"/>
            <person name="Wu L."/>
            <person name="Ma J."/>
        </authorList>
    </citation>
    <scope>NUCLEOTIDE SEQUENCE [LARGE SCALE GENOMIC DNA]</scope>
    <source>
        <strain evidence="6">KCTC 42644</strain>
    </source>
</reference>
<dbReference type="PANTHER" id="PTHR46796:SF7">
    <property type="entry name" value="ARAC FAMILY TRANSCRIPTIONAL REGULATOR"/>
    <property type="match status" value="1"/>
</dbReference>
<dbReference type="InterPro" id="IPR020449">
    <property type="entry name" value="Tscrpt_reg_AraC-type_HTH"/>
</dbReference>
<dbReference type="PROSITE" id="PS01124">
    <property type="entry name" value="HTH_ARAC_FAMILY_2"/>
    <property type="match status" value="1"/>
</dbReference>
<dbReference type="RefSeq" id="WP_380857047.1">
    <property type="nucleotide sequence ID" value="NZ_JBHRXV010000003.1"/>
</dbReference>
<keyword evidence="6" id="KW-1185">Reference proteome</keyword>
<keyword evidence="3" id="KW-0804">Transcription</keyword>
<dbReference type="Gene3D" id="1.10.10.60">
    <property type="entry name" value="Homeodomain-like"/>
    <property type="match status" value="2"/>
</dbReference>
<keyword evidence="2" id="KW-0238">DNA-binding</keyword>
<evidence type="ECO:0000313" key="6">
    <source>
        <dbReference type="Proteomes" id="UP001595615"/>
    </source>
</evidence>
<organism evidence="5 6">
    <name type="scientific">Sphingoaurantiacus capsulatus</name>
    <dbReference type="NCBI Taxonomy" id="1771310"/>
    <lineage>
        <taxon>Bacteria</taxon>
        <taxon>Pseudomonadati</taxon>
        <taxon>Pseudomonadota</taxon>
        <taxon>Alphaproteobacteria</taxon>
        <taxon>Sphingomonadales</taxon>
        <taxon>Sphingosinicellaceae</taxon>
        <taxon>Sphingoaurantiacus</taxon>
    </lineage>
</organism>
<sequence>MSSRAAHINALDHALDVSIQNVAVCEIQNGARLVVAPVEAFTSYLVLAGTMHVSFADHPDLVAETGMLVLVPAGLRPSISGSAEPAVDVLATRGATRLGSLVVLDAAGGQAGDLRLLVGRLVSNSVELPIVLGDIAAPLLSDLRDDHVASAATTAILKEIGRAQVGSAVLVTTLLKACVVISMRQMAAHLAKSGVSFLSPLNPQLATVTAAILARPRQSHCIDSLAKLAGMSRSTFARQFAEAMGSSPMEFVQRVRLRHAAALLDSTAMSIKEIAASSGFASRSHFSRAFRCLHGLDPTRFRSRPNPVVARHQ</sequence>
<evidence type="ECO:0000313" key="5">
    <source>
        <dbReference type="EMBL" id="MFC3711667.1"/>
    </source>
</evidence>
<evidence type="ECO:0000256" key="1">
    <source>
        <dbReference type="ARBA" id="ARBA00023015"/>
    </source>
</evidence>
<dbReference type="InterPro" id="IPR050204">
    <property type="entry name" value="AraC_XylS_family_regulators"/>
</dbReference>
<name>A0ABV7X8W1_9SPHN</name>
<dbReference type="InterPro" id="IPR009057">
    <property type="entry name" value="Homeodomain-like_sf"/>
</dbReference>
<dbReference type="PANTHER" id="PTHR46796">
    <property type="entry name" value="HTH-TYPE TRANSCRIPTIONAL ACTIVATOR RHAS-RELATED"/>
    <property type="match status" value="1"/>
</dbReference>
<evidence type="ECO:0000259" key="4">
    <source>
        <dbReference type="PROSITE" id="PS01124"/>
    </source>
</evidence>
<evidence type="ECO:0000256" key="3">
    <source>
        <dbReference type="ARBA" id="ARBA00023163"/>
    </source>
</evidence>
<feature type="domain" description="HTH araC/xylS-type" evidence="4">
    <location>
        <begin position="206"/>
        <end position="304"/>
    </location>
</feature>
<comment type="caution">
    <text evidence="5">The sequence shown here is derived from an EMBL/GenBank/DDBJ whole genome shotgun (WGS) entry which is preliminary data.</text>
</comment>
<dbReference type="Proteomes" id="UP001595615">
    <property type="component" value="Unassembled WGS sequence"/>
</dbReference>
<keyword evidence="1" id="KW-0805">Transcription regulation</keyword>
<dbReference type="Pfam" id="PF12833">
    <property type="entry name" value="HTH_18"/>
    <property type="match status" value="1"/>
</dbReference>
<dbReference type="SUPFAM" id="SSF46689">
    <property type="entry name" value="Homeodomain-like"/>
    <property type="match status" value="2"/>
</dbReference>
<protein>
    <submittedName>
        <fullName evidence="5">Helix-turn-helix domain-containing protein</fullName>
    </submittedName>
</protein>
<accession>A0ABV7X8W1</accession>
<dbReference type="PRINTS" id="PR00032">
    <property type="entry name" value="HTHARAC"/>
</dbReference>
<proteinExistence type="predicted"/>
<dbReference type="EMBL" id="JBHRXV010000003">
    <property type="protein sequence ID" value="MFC3711667.1"/>
    <property type="molecule type" value="Genomic_DNA"/>
</dbReference>
<dbReference type="InterPro" id="IPR018060">
    <property type="entry name" value="HTH_AraC"/>
</dbReference>
<evidence type="ECO:0000256" key="2">
    <source>
        <dbReference type="ARBA" id="ARBA00023125"/>
    </source>
</evidence>
<gene>
    <name evidence="5" type="ORF">ACFOMD_03740</name>
</gene>
<dbReference type="SMART" id="SM00342">
    <property type="entry name" value="HTH_ARAC"/>
    <property type="match status" value="1"/>
</dbReference>